<dbReference type="AlphaFoldDB" id="A0A1Q8HYM7"/>
<comment type="function">
    <text evidence="9">Part of the ABC transporter FtsEX involved in cellular division. Has ATPase activity.</text>
</comment>
<evidence type="ECO:0000256" key="5">
    <source>
        <dbReference type="ARBA" id="ARBA00022840"/>
    </source>
</evidence>
<dbReference type="Gene3D" id="3.40.50.300">
    <property type="entry name" value="P-loop containing nucleotide triphosphate hydrolases"/>
    <property type="match status" value="1"/>
</dbReference>
<comment type="similarity">
    <text evidence="1">Belongs to the ABC transporter superfamily.</text>
</comment>
<dbReference type="InterPro" id="IPR041701">
    <property type="entry name" value="MetN_ABC"/>
</dbReference>
<dbReference type="PROSITE" id="PS50893">
    <property type="entry name" value="ABC_TRANSPORTER_2"/>
    <property type="match status" value="1"/>
</dbReference>
<evidence type="ECO:0000256" key="3">
    <source>
        <dbReference type="ARBA" id="ARBA00022475"/>
    </source>
</evidence>
<evidence type="ECO:0000256" key="6">
    <source>
        <dbReference type="ARBA" id="ARBA00022967"/>
    </source>
</evidence>
<evidence type="ECO:0000313" key="13">
    <source>
        <dbReference type="EMBL" id="OLL13959.1"/>
    </source>
</evidence>
<dbReference type="InterPro" id="IPR050086">
    <property type="entry name" value="MetN_ABC_transporter-like"/>
</dbReference>
<feature type="compositionally biased region" description="Basic and acidic residues" evidence="11">
    <location>
        <begin position="43"/>
        <end position="59"/>
    </location>
</feature>
<dbReference type="GO" id="GO:0005886">
    <property type="term" value="C:plasma membrane"/>
    <property type="evidence" value="ECO:0007669"/>
    <property type="project" value="UniProtKB-ARBA"/>
</dbReference>
<dbReference type="FunFam" id="3.40.50.300:FF:000056">
    <property type="entry name" value="Cell division ATP-binding protein FtsE"/>
    <property type="match status" value="1"/>
</dbReference>
<dbReference type="Pfam" id="PF00005">
    <property type="entry name" value="ABC_tran"/>
    <property type="match status" value="1"/>
</dbReference>
<protein>
    <submittedName>
        <fullName evidence="13">ABC transporter</fullName>
    </submittedName>
</protein>
<reference evidence="13 14" key="1">
    <citation type="submission" date="2016-12" db="EMBL/GenBank/DDBJ databases">
        <title>Genomic comparison of strains in the 'Actinomyces naeslundii' group.</title>
        <authorList>
            <person name="Mughal S.R."/>
            <person name="Do T."/>
            <person name="Gilbert S.C."/>
            <person name="Witherden E.A."/>
            <person name="Didelot X."/>
            <person name="Beighton D."/>
        </authorList>
    </citation>
    <scope>NUCLEOTIDE SEQUENCE [LARGE SCALE GENOMIC DNA]</scope>
    <source>
        <strain evidence="13 14">S64C</strain>
    </source>
</reference>
<dbReference type="InterPro" id="IPR003593">
    <property type="entry name" value="AAA+_ATPase"/>
</dbReference>
<feature type="region of interest" description="Disordered" evidence="11">
    <location>
        <begin position="30"/>
        <end position="91"/>
    </location>
</feature>
<dbReference type="GO" id="GO:0016887">
    <property type="term" value="F:ATP hydrolysis activity"/>
    <property type="evidence" value="ECO:0007669"/>
    <property type="project" value="InterPro"/>
</dbReference>
<evidence type="ECO:0000256" key="11">
    <source>
        <dbReference type="SAM" id="MobiDB-lite"/>
    </source>
</evidence>
<keyword evidence="3" id="KW-1003">Cell membrane</keyword>
<dbReference type="SMART" id="SM00382">
    <property type="entry name" value="AAA"/>
    <property type="match status" value="1"/>
</dbReference>
<dbReference type="SUPFAM" id="SSF52540">
    <property type="entry name" value="P-loop containing nucleoside triphosphate hydrolases"/>
    <property type="match status" value="1"/>
</dbReference>
<keyword evidence="2" id="KW-0813">Transport</keyword>
<keyword evidence="4" id="KW-0547">Nucleotide-binding</keyword>
<evidence type="ECO:0000256" key="9">
    <source>
        <dbReference type="ARBA" id="ARBA00054718"/>
    </source>
</evidence>
<dbReference type="PANTHER" id="PTHR43166:SF30">
    <property type="entry name" value="METHIONINE IMPORT ATP-BINDING PROTEIN METN"/>
    <property type="match status" value="1"/>
</dbReference>
<evidence type="ECO:0000256" key="8">
    <source>
        <dbReference type="ARBA" id="ARBA00023136"/>
    </source>
</evidence>
<dbReference type="RefSeq" id="WP_075250096.1">
    <property type="nucleotide sequence ID" value="NZ_MSGO01000049.1"/>
</dbReference>
<evidence type="ECO:0000256" key="2">
    <source>
        <dbReference type="ARBA" id="ARBA00022448"/>
    </source>
</evidence>
<dbReference type="InterPro" id="IPR027417">
    <property type="entry name" value="P-loop_NTPase"/>
</dbReference>
<dbReference type="GO" id="GO:0006865">
    <property type="term" value="P:amino acid transport"/>
    <property type="evidence" value="ECO:0007669"/>
    <property type="project" value="UniProtKB-KW"/>
</dbReference>
<evidence type="ECO:0000313" key="14">
    <source>
        <dbReference type="Proteomes" id="UP000185736"/>
    </source>
</evidence>
<organism evidence="13 14">
    <name type="scientific">Actinomyces oris</name>
    <dbReference type="NCBI Taxonomy" id="544580"/>
    <lineage>
        <taxon>Bacteria</taxon>
        <taxon>Bacillati</taxon>
        <taxon>Actinomycetota</taxon>
        <taxon>Actinomycetes</taxon>
        <taxon>Actinomycetales</taxon>
        <taxon>Actinomycetaceae</taxon>
        <taxon>Actinomyces</taxon>
    </lineage>
</organism>
<dbReference type="GO" id="GO:0005524">
    <property type="term" value="F:ATP binding"/>
    <property type="evidence" value="ECO:0007669"/>
    <property type="project" value="UniProtKB-KW"/>
</dbReference>
<dbReference type="Proteomes" id="UP000185736">
    <property type="component" value="Unassembled WGS sequence"/>
</dbReference>
<evidence type="ECO:0000256" key="7">
    <source>
        <dbReference type="ARBA" id="ARBA00022970"/>
    </source>
</evidence>
<keyword evidence="8" id="KW-0472">Membrane</keyword>
<comment type="subunit">
    <text evidence="10">Homodimer. Forms a membrane-associated complex with FtsX.</text>
</comment>
<dbReference type="InterPro" id="IPR003439">
    <property type="entry name" value="ABC_transporter-like_ATP-bd"/>
</dbReference>
<name>A0A1Q8HYM7_9ACTO</name>
<dbReference type="EMBL" id="MSGO01000049">
    <property type="protein sequence ID" value="OLL13959.1"/>
    <property type="molecule type" value="Genomic_DNA"/>
</dbReference>
<evidence type="ECO:0000256" key="4">
    <source>
        <dbReference type="ARBA" id="ARBA00022741"/>
    </source>
</evidence>
<dbReference type="PROSITE" id="PS00211">
    <property type="entry name" value="ABC_TRANSPORTER_1"/>
    <property type="match status" value="1"/>
</dbReference>
<proteinExistence type="inferred from homology"/>
<gene>
    <name evidence="13" type="ORF">BKH32_11080</name>
</gene>
<feature type="domain" description="ABC transporter" evidence="12">
    <location>
        <begin position="93"/>
        <end position="333"/>
    </location>
</feature>
<keyword evidence="7" id="KW-0029">Amino-acid transport</keyword>
<dbReference type="InterPro" id="IPR017871">
    <property type="entry name" value="ABC_transporter-like_CS"/>
</dbReference>
<dbReference type="PANTHER" id="PTHR43166">
    <property type="entry name" value="AMINO ACID IMPORT ATP-BINDING PROTEIN"/>
    <property type="match status" value="1"/>
</dbReference>
<evidence type="ECO:0000256" key="10">
    <source>
        <dbReference type="ARBA" id="ARBA00063837"/>
    </source>
</evidence>
<accession>A0A1Q8HYM7</accession>
<dbReference type="CDD" id="cd03258">
    <property type="entry name" value="ABC_MetN_methionine_transporter"/>
    <property type="match status" value="1"/>
</dbReference>
<evidence type="ECO:0000259" key="12">
    <source>
        <dbReference type="PROSITE" id="PS50893"/>
    </source>
</evidence>
<keyword evidence="5" id="KW-0067">ATP-binding</keyword>
<comment type="caution">
    <text evidence="13">The sequence shown here is derived from an EMBL/GenBank/DDBJ whole genome shotgun (WGS) entry which is preliminary data.</text>
</comment>
<evidence type="ECO:0000256" key="1">
    <source>
        <dbReference type="ARBA" id="ARBA00005417"/>
    </source>
</evidence>
<sequence>MAIQSNRETWLDDIAATPFMVRVLPPGTMEEYVTTSEQSTADPGRHEESDSSDSRRVEYGEGVSAELRDAEPEDAEAGSPHTEEDGSAEAPMISLRDVHKVYRLRSGREVRALDGLSLDVAAGSIHGIVGTSGAGKSTLVRCLTSLERPTSGHVSIAGQDMTALSSGQLREARRRIGMVFQHANLLDQRTTAQNIAYPLALAGVPGGQRHPIVKRMLDLVGLADRGASYPSQLSGGQKQRVGIARALADDPAVLLCDEPTSALDPETTRSILDLIKNVRDTLGLTVIIITHEMSVVRQVCDSVSLLQAGRIVESGRLEDIVLDVDSRLSREIVPFPKVPEAAVAHGESVIDVSITAHPGQPAAVALMSMVAELGGDIAAGVFETIGQAQIGRLAVTVPGPDTEQAVSTLRQAGIAAEVRS</sequence>
<keyword evidence="6" id="KW-1278">Translocase</keyword>